<evidence type="ECO:0000259" key="1">
    <source>
        <dbReference type="Pfam" id="PF07883"/>
    </source>
</evidence>
<sequence length="92" mass="10195">MTHATSVVHVENDQVIVTEWTFKPGAKTGHHTHGHDYVIVPITAGVLRLIDAEGHKDVEIKPGSSYFKSTGVSHDVVNLSDHELRFVEVELK</sequence>
<evidence type="ECO:0000313" key="3">
    <source>
        <dbReference type="Proteomes" id="UP000652198"/>
    </source>
</evidence>
<reference evidence="2 3" key="1">
    <citation type="submission" date="2019-11" db="EMBL/GenBank/DDBJ databases">
        <title>Metabolism of dissolved organic matter in forest soils.</title>
        <authorList>
            <person name="Cyle K.T."/>
            <person name="Wilhelm R.C."/>
            <person name="Martinez C.E."/>
        </authorList>
    </citation>
    <scope>NUCLEOTIDE SEQUENCE [LARGE SCALE GENOMIC DNA]</scope>
    <source>
        <strain evidence="2 3">1N</strain>
    </source>
</reference>
<dbReference type="RefSeq" id="WP_172316005.1">
    <property type="nucleotide sequence ID" value="NZ_WOEY01000126.1"/>
</dbReference>
<organism evidence="2 3">
    <name type="scientific">Paraburkholderia solitsugae</name>
    <dbReference type="NCBI Taxonomy" id="2675748"/>
    <lineage>
        <taxon>Bacteria</taxon>
        <taxon>Pseudomonadati</taxon>
        <taxon>Pseudomonadota</taxon>
        <taxon>Betaproteobacteria</taxon>
        <taxon>Burkholderiales</taxon>
        <taxon>Burkholderiaceae</taxon>
        <taxon>Paraburkholderia</taxon>
    </lineage>
</organism>
<accession>A0ABX2BY21</accession>
<keyword evidence="3" id="KW-1185">Reference proteome</keyword>
<evidence type="ECO:0000313" key="2">
    <source>
        <dbReference type="EMBL" id="NPT45740.1"/>
    </source>
</evidence>
<name>A0ABX2BY21_9BURK</name>
<dbReference type="InterPro" id="IPR014710">
    <property type="entry name" value="RmlC-like_jellyroll"/>
</dbReference>
<protein>
    <submittedName>
        <fullName evidence="2">Cupin domain-containing protein</fullName>
    </submittedName>
</protein>
<dbReference type="EMBL" id="WOEY01000126">
    <property type="protein sequence ID" value="NPT45740.1"/>
    <property type="molecule type" value="Genomic_DNA"/>
</dbReference>
<dbReference type="SUPFAM" id="SSF51182">
    <property type="entry name" value="RmlC-like cupins"/>
    <property type="match status" value="1"/>
</dbReference>
<dbReference type="InterPro" id="IPR013096">
    <property type="entry name" value="Cupin_2"/>
</dbReference>
<feature type="domain" description="Cupin type-2" evidence="1">
    <location>
        <begin position="19"/>
        <end position="89"/>
    </location>
</feature>
<dbReference type="InterPro" id="IPR011051">
    <property type="entry name" value="RmlC_Cupin_sf"/>
</dbReference>
<dbReference type="Gene3D" id="2.60.120.10">
    <property type="entry name" value="Jelly Rolls"/>
    <property type="match status" value="1"/>
</dbReference>
<gene>
    <name evidence="2" type="ORF">GNZ12_31355</name>
</gene>
<proteinExistence type="predicted"/>
<dbReference type="Pfam" id="PF07883">
    <property type="entry name" value="Cupin_2"/>
    <property type="match status" value="1"/>
</dbReference>
<comment type="caution">
    <text evidence="2">The sequence shown here is derived from an EMBL/GenBank/DDBJ whole genome shotgun (WGS) entry which is preliminary data.</text>
</comment>
<dbReference type="Proteomes" id="UP000652198">
    <property type="component" value="Unassembled WGS sequence"/>
</dbReference>